<dbReference type="InterPro" id="IPR024083">
    <property type="entry name" value="Fumarase/histidase_N"/>
</dbReference>
<evidence type="ECO:0000256" key="9">
    <source>
        <dbReference type="RuleBase" id="RU004480"/>
    </source>
</evidence>
<evidence type="ECO:0000313" key="12">
    <source>
        <dbReference type="Proteomes" id="UP000594979"/>
    </source>
</evidence>
<evidence type="ECO:0000256" key="3">
    <source>
        <dbReference type="ARBA" id="ARBA00022808"/>
    </source>
</evidence>
<dbReference type="Gene3D" id="1.10.275.10">
    <property type="entry name" value="Fumarase/aspartase (N-terminal domain)"/>
    <property type="match status" value="1"/>
</dbReference>
<dbReference type="InterPro" id="IPR005921">
    <property type="entry name" value="HutH"/>
</dbReference>
<evidence type="ECO:0000256" key="6">
    <source>
        <dbReference type="NCBIfam" id="TIGR01225"/>
    </source>
</evidence>
<feature type="compositionally biased region" description="Low complexity" evidence="10">
    <location>
        <begin position="562"/>
        <end position="573"/>
    </location>
</feature>
<evidence type="ECO:0000256" key="4">
    <source>
        <dbReference type="ARBA" id="ARBA00023239"/>
    </source>
</evidence>
<dbReference type="Proteomes" id="UP000594979">
    <property type="component" value="Chromosome"/>
</dbReference>
<protein>
    <recommendedName>
        <fullName evidence="2 6">Histidine ammonia-lyase</fullName>
        <ecNumber evidence="2 6">4.3.1.3</ecNumber>
    </recommendedName>
</protein>
<dbReference type="GO" id="GO:0019556">
    <property type="term" value="P:L-histidine catabolic process to glutamate and formamide"/>
    <property type="evidence" value="ECO:0007669"/>
    <property type="project" value="UniProtKB-UniPathway"/>
</dbReference>
<dbReference type="Pfam" id="PF00221">
    <property type="entry name" value="Lyase_aromatic"/>
    <property type="match status" value="1"/>
</dbReference>
<dbReference type="InterPro" id="IPR022313">
    <property type="entry name" value="Phe/His_NH3-lyase_AS"/>
</dbReference>
<evidence type="ECO:0000256" key="2">
    <source>
        <dbReference type="ARBA" id="ARBA00012994"/>
    </source>
</evidence>
<keyword evidence="3 8" id="KW-0369">Histidine metabolism</keyword>
<evidence type="ECO:0000256" key="5">
    <source>
        <dbReference type="ARBA" id="ARBA00049269"/>
    </source>
</evidence>
<dbReference type="GO" id="GO:0004397">
    <property type="term" value="F:histidine ammonia-lyase activity"/>
    <property type="evidence" value="ECO:0007669"/>
    <property type="project" value="UniProtKB-UniRule"/>
</dbReference>
<sequence length="573" mass="59026">MPAVIDLDPDTLTLAEVVDVARGDAKVSLSERTLARVAKYREAVDALAAAPKPVYGVSTGFGALAQRHIPAELRTQLQKSLIRSHAAGVGEPVEREVVRALMLLRARTLATGRAGVRAEVLQTYVDMLNAGITPVVHEYGSLGCSGDLAPLSACALVVMGEGVAEGPDGVAGPADEILAAAGITPVTLAEKEGLALVNGTDGMLGMLIMALTDLESLLTAVDISAAMSIEGLFGTDAVFAPELHYALRPHDGQAASAANMLASLKDSGITASHRDSTHLIQDAYSMRCAPQVNGAARDALAFATQVAERELRAAIDNPVVLTNGMVSSNGNFHGAPLAHALDFLAIVAADVASMAERRTDRMMDVARNQDLTPFLADDAGVDSGLMIAHYTQAAMVSEAKRNATPASVDSIPSSAMQEDHVSMGWSAARKLRKVVDNLASVIGIELYAASRACDMREAEPAPVTGAVIAAIRETVPGPGPDRFLSPELAETIAKVKDGSLVAAAEAVTPLTHTVTAAAGTWQPVGGGPAVDDPDFTALGNLDAAAEASGTAAATTEYHPDEAGSAGETAGEGR</sequence>
<dbReference type="PROSITE" id="PS00488">
    <property type="entry name" value="PAL_HISTIDASE"/>
    <property type="match status" value="1"/>
</dbReference>
<dbReference type="KEGG" id="bcau:I6G59_05255"/>
<dbReference type="GO" id="GO:0019557">
    <property type="term" value="P:L-histidine catabolic process to glutamate and formate"/>
    <property type="evidence" value="ECO:0007669"/>
    <property type="project" value="UniProtKB-UniPathway"/>
</dbReference>
<comment type="catalytic activity">
    <reaction evidence="5 8">
        <text>L-histidine = trans-urocanate + NH4(+)</text>
        <dbReference type="Rhea" id="RHEA:21232"/>
        <dbReference type="ChEBI" id="CHEBI:17771"/>
        <dbReference type="ChEBI" id="CHEBI:28938"/>
        <dbReference type="ChEBI" id="CHEBI:57595"/>
        <dbReference type="EC" id="4.3.1.3"/>
    </reaction>
</comment>
<dbReference type="PANTHER" id="PTHR10362">
    <property type="entry name" value="HISTIDINE AMMONIA-LYASE"/>
    <property type="match status" value="1"/>
</dbReference>
<evidence type="ECO:0000313" key="11">
    <source>
        <dbReference type="EMBL" id="QPS34724.1"/>
    </source>
</evidence>
<dbReference type="NCBIfam" id="TIGR01225">
    <property type="entry name" value="hutH"/>
    <property type="match status" value="1"/>
</dbReference>
<comment type="similarity">
    <text evidence="7">Belongs to the PAL/histidase family.</text>
</comment>
<dbReference type="FunFam" id="1.10.275.10:FF:000005">
    <property type="entry name" value="Histidine ammonia-lyase"/>
    <property type="match status" value="1"/>
</dbReference>
<dbReference type="AlphaFoldDB" id="A0A7T9YQY1"/>
<dbReference type="UniPathway" id="UPA00379">
    <property type="reaction ID" value="UER00549"/>
</dbReference>
<dbReference type="GO" id="GO:0005737">
    <property type="term" value="C:cytoplasm"/>
    <property type="evidence" value="ECO:0007669"/>
    <property type="project" value="UniProtKB-SubCell"/>
</dbReference>
<evidence type="ECO:0000256" key="10">
    <source>
        <dbReference type="SAM" id="MobiDB-lite"/>
    </source>
</evidence>
<dbReference type="RefSeq" id="WP_197932245.1">
    <property type="nucleotide sequence ID" value="NZ_CP065682.1"/>
</dbReference>
<evidence type="ECO:0000256" key="8">
    <source>
        <dbReference type="RuleBase" id="RU004479"/>
    </source>
</evidence>
<feature type="region of interest" description="Disordered" evidence="10">
    <location>
        <begin position="545"/>
        <end position="573"/>
    </location>
</feature>
<comment type="pathway">
    <text evidence="1 8">Amino-acid degradation; L-histidine degradation into L-glutamate; N-formimidoyl-L-glutamate from L-histidine: step 1/3.</text>
</comment>
<organism evidence="11 12">
    <name type="scientific">Brevibacterium casei</name>
    <dbReference type="NCBI Taxonomy" id="33889"/>
    <lineage>
        <taxon>Bacteria</taxon>
        <taxon>Bacillati</taxon>
        <taxon>Actinomycetota</taxon>
        <taxon>Actinomycetes</taxon>
        <taxon>Micrococcales</taxon>
        <taxon>Brevibacteriaceae</taxon>
        <taxon>Brevibacterium</taxon>
    </lineage>
</organism>
<proteinExistence type="inferred from homology"/>
<dbReference type="InterPro" id="IPR008948">
    <property type="entry name" value="L-Aspartase-like"/>
</dbReference>
<evidence type="ECO:0000256" key="1">
    <source>
        <dbReference type="ARBA" id="ARBA00005113"/>
    </source>
</evidence>
<dbReference type="Gene3D" id="1.20.200.10">
    <property type="entry name" value="Fumarase/aspartase (Central domain)"/>
    <property type="match status" value="1"/>
</dbReference>
<keyword evidence="4 7" id="KW-0456">Lyase</keyword>
<dbReference type="NCBIfam" id="NF006871">
    <property type="entry name" value="PRK09367.1"/>
    <property type="match status" value="1"/>
</dbReference>
<feature type="compositionally biased region" description="Low complexity" evidence="10">
    <location>
        <begin position="545"/>
        <end position="555"/>
    </location>
</feature>
<dbReference type="InterPro" id="IPR001106">
    <property type="entry name" value="Aromatic_Lyase"/>
</dbReference>
<gene>
    <name evidence="11" type="primary">hutH</name>
    <name evidence="11" type="ORF">I6G59_05255</name>
</gene>
<evidence type="ECO:0000256" key="7">
    <source>
        <dbReference type="RuleBase" id="RU003954"/>
    </source>
</evidence>
<dbReference type="EMBL" id="CP065682">
    <property type="protein sequence ID" value="QPS34724.1"/>
    <property type="molecule type" value="Genomic_DNA"/>
</dbReference>
<reference evidence="11 12" key="1">
    <citation type="submission" date="2020-12" db="EMBL/GenBank/DDBJ databases">
        <title>FDA dAtabase for Regulatory Grade micrObial Sequences (FDA-ARGOS): Supporting development and validation of Infectious Disease Dx tests.</title>
        <authorList>
            <person name="Sproer C."/>
            <person name="Gronow S."/>
            <person name="Severitt S."/>
            <person name="Schroder I."/>
            <person name="Tallon L."/>
            <person name="Sadzewicz L."/>
            <person name="Zhao X."/>
            <person name="Boylan J."/>
            <person name="Ott S."/>
            <person name="Bowen H."/>
            <person name="Vavikolanu K."/>
            <person name="Mehta A."/>
            <person name="Aluvathingal J."/>
            <person name="Nadendla S."/>
            <person name="Lowell S."/>
            <person name="Myers T."/>
            <person name="Yan Y."/>
            <person name="Sichtig H."/>
        </authorList>
    </citation>
    <scope>NUCLEOTIDE SEQUENCE [LARGE SCALE GENOMIC DNA]</scope>
    <source>
        <strain evidence="11 12">FDAARGOS_902</strain>
    </source>
</reference>
<dbReference type="SUPFAM" id="SSF48557">
    <property type="entry name" value="L-aspartase-like"/>
    <property type="match status" value="1"/>
</dbReference>
<comment type="subcellular location">
    <subcellularLocation>
        <location evidence="9">Cytoplasm</location>
    </subcellularLocation>
</comment>
<dbReference type="CDD" id="cd00332">
    <property type="entry name" value="PAL-HAL"/>
    <property type="match status" value="1"/>
</dbReference>
<name>A0A7T9YQY1_9MICO</name>
<accession>A0A7T9YQY1</accession>
<dbReference type="EC" id="4.3.1.3" evidence="2 6"/>